<comment type="similarity">
    <text evidence="2 9">Belongs to the membrane fusion protein (MFP) (TC 8.A.1) family.</text>
</comment>
<dbReference type="PANTHER" id="PTHR30386:SF17">
    <property type="entry name" value="ALKALINE PROTEASE SECRETION PROTEIN APRE"/>
    <property type="match status" value="1"/>
</dbReference>
<dbReference type="InterPro" id="IPR058781">
    <property type="entry name" value="HH_AprE-like"/>
</dbReference>
<dbReference type="RefSeq" id="WP_226610986.1">
    <property type="nucleotide sequence ID" value="NZ_JAJAQI010000032.1"/>
</dbReference>
<keyword evidence="7" id="KW-1133">Transmembrane helix</keyword>
<dbReference type="AlphaFoldDB" id="A0A9X1IFN0"/>
<evidence type="ECO:0000256" key="9">
    <source>
        <dbReference type="RuleBase" id="RU365093"/>
    </source>
</evidence>
<dbReference type="Gene3D" id="2.40.50.100">
    <property type="match status" value="1"/>
</dbReference>
<keyword evidence="10" id="KW-0175">Coiled coil</keyword>
<dbReference type="PRINTS" id="PR01490">
    <property type="entry name" value="RTXTOXIND"/>
</dbReference>
<sequence>MQQLIERAEGGRAGAIPLPSPLPRPSLEAQLEAAIRTPPVARLTRRALLVLALTLLPLGGWATLTTMERAVLGQGQLIPEGKRKTVTLLEPGILRRLEVKEGSLVAAGQPLAQLDVTQAESAADLAKAAFWSGRARIARLRAEQEDRRSLDFPADLAKAAAADPAIRVFLEAERALFAARWANHDGQVAVQERQVNQFQEQMAGALAQKEGAERQLRSAREQIAGLNRLLVQGYASRFTVLELQRQEASFAATAGAASAQAAQYREAVTQGEKQLATLRLTRLAEIATDLQTTEAAVASAAQQLRAAQDILARREVVAPEAGRVINIQMFTPGSSIAAGQPIMDLVPAEDRLIVEGHILPSDIEQVAVGQRANLRLSAYRMRELPVLPGRIIHVSPDIVTMQNGNNYYAVRAELEPETLARFPELRLFAGMPVELYVLGEKRTPLSYLWTPIRNAARRAFRD</sequence>
<evidence type="ECO:0000256" key="10">
    <source>
        <dbReference type="SAM" id="Coils"/>
    </source>
</evidence>
<reference evidence="13" key="1">
    <citation type="submission" date="2021-10" db="EMBL/GenBank/DDBJ databases">
        <title>Roseicella aerolatum sp. nov., isolated from aerosols of e-waste dismantling site.</title>
        <authorList>
            <person name="Qin T."/>
        </authorList>
    </citation>
    <scope>NUCLEOTIDE SEQUENCE</scope>
    <source>
        <strain evidence="13">GB24</strain>
    </source>
</reference>
<comment type="subcellular location">
    <subcellularLocation>
        <location evidence="1 9">Cell inner membrane</location>
        <topology evidence="1 9">Single-pass membrane protein</topology>
    </subcellularLocation>
</comment>
<dbReference type="Pfam" id="PF26002">
    <property type="entry name" value="Beta-barrel_AprE"/>
    <property type="match status" value="1"/>
</dbReference>
<keyword evidence="5 9" id="KW-0997">Cell inner membrane</keyword>
<evidence type="ECO:0000259" key="11">
    <source>
        <dbReference type="Pfam" id="PF25994"/>
    </source>
</evidence>
<dbReference type="InterPro" id="IPR050739">
    <property type="entry name" value="MFP"/>
</dbReference>
<dbReference type="InterPro" id="IPR010129">
    <property type="entry name" value="T1SS_HlyD"/>
</dbReference>
<keyword evidence="4 9" id="KW-1003">Cell membrane</keyword>
<protein>
    <recommendedName>
        <fullName evidence="9">Membrane fusion protein (MFP) family protein</fullName>
    </recommendedName>
</protein>
<dbReference type="NCBIfam" id="TIGR01843">
    <property type="entry name" value="type_I_hlyD"/>
    <property type="match status" value="1"/>
</dbReference>
<gene>
    <name evidence="13" type="ORF">LHA35_18985</name>
</gene>
<keyword evidence="3 9" id="KW-0813">Transport</keyword>
<keyword evidence="14" id="KW-1185">Reference proteome</keyword>
<dbReference type="Proteomes" id="UP001139311">
    <property type="component" value="Unassembled WGS sequence"/>
</dbReference>
<dbReference type="GO" id="GO:0015031">
    <property type="term" value="P:protein transport"/>
    <property type="evidence" value="ECO:0007669"/>
    <property type="project" value="InterPro"/>
</dbReference>
<evidence type="ECO:0000256" key="7">
    <source>
        <dbReference type="ARBA" id="ARBA00022989"/>
    </source>
</evidence>
<evidence type="ECO:0000256" key="1">
    <source>
        <dbReference type="ARBA" id="ARBA00004377"/>
    </source>
</evidence>
<evidence type="ECO:0000256" key="6">
    <source>
        <dbReference type="ARBA" id="ARBA00022692"/>
    </source>
</evidence>
<name>A0A9X1IFN0_9PROT</name>
<dbReference type="Pfam" id="PF25994">
    <property type="entry name" value="HH_AprE"/>
    <property type="match status" value="1"/>
</dbReference>
<keyword evidence="6" id="KW-0812">Transmembrane</keyword>
<comment type="caution">
    <text evidence="13">The sequence shown here is derived from an EMBL/GenBank/DDBJ whole genome shotgun (WGS) entry which is preliminary data.</text>
</comment>
<proteinExistence type="inferred from homology"/>
<keyword evidence="8" id="KW-0472">Membrane</keyword>
<dbReference type="GO" id="GO:0005886">
    <property type="term" value="C:plasma membrane"/>
    <property type="evidence" value="ECO:0007669"/>
    <property type="project" value="UniProtKB-SubCell"/>
</dbReference>
<evidence type="ECO:0000259" key="12">
    <source>
        <dbReference type="Pfam" id="PF26002"/>
    </source>
</evidence>
<evidence type="ECO:0000256" key="2">
    <source>
        <dbReference type="ARBA" id="ARBA00009477"/>
    </source>
</evidence>
<dbReference type="EMBL" id="JAJAQI010000032">
    <property type="protein sequence ID" value="MCB4823819.1"/>
    <property type="molecule type" value="Genomic_DNA"/>
</dbReference>
<evidence type="ECO:0000256" key="5">
    <source>
        <dbReference type="ARBA" id="ARBA00022519"/>
    </source>
</evidence>
<evidence type="ECO:0000256" key="3">
    <source>
        <dbReference type="ARBA" id="ARBA00022448"/>
    </source>
</evidence>
<feature type="coiled-coil region" evidence="10">
    <location>
        <begin position="188"/>
        <end position="229"/>
    </location>
</feature>
<feature type="domain" description="AprE-like long alpha-helical hairpin" evidence="11">
    <location>
        <begin position="120"/>
        <end position="309"/>
    </location>
</feature>
<dbReference type="Gene3D" id="2.40.30.170">
    <property type="match status" value="1"/>
</dbReference>
<dbReference type="PANTHER" id="PTHR30386">
    <property type="entry name" value="MEMBRANE FUSION SUBUNIT OF EMRAB-TOLC MULTIDRUG EFFLUX PUMP"/>
    <property type="match status" value="1"/>
</dbReference>
<feature type="domain" description="AprE-like beta-barrel" evidence="12">
    <location>
        <begin position="352"/>
        <end position="437"/>
    </location>
</feature>
<evidence type="ECO:0000313" key="14">
    <source>
        <dbReference type="Proteomes" id="UP001139311"/>
    </source>
</evidence>
<accession>A0A9X1IFN0</accession>
<evidence type="ECO:0000256" key="4">
    <source>
        <dbReference type="ARBA" id="ARBA00022475"/>
    </source>
</evidence>
<dbReference type="InterPro" id="IPR058982">
    <property type="entry name" value="Beta-barrel_AprE"/>
</dbReference>
<evidence type="ECO:0000313" key="13">
    <source>
        <dbReference type="EMBL" id="MCB4823819.1"/>
    </source>
</evidence>
<evidence type="ECO:0000256" key="8">
    <source>
        <dbReference type="ARBA" id="ARBA00023136"/>
    </source>
</evidence>
<organism evidence="13 14">
    <name type="scientific">Roseicella aerolata</name>
    <dbReference type="NCBI Taxonomy" id="2883479"/>
    <lineage>
        <taxon>Bacteria</taxon>
        <taxon>Pseudomonadati</taxon>
        <taxon>Pseudomonadota</taxon>
        <taxon>Alphaproteobacteria</taxon>
        <taxon>Acetobacterales</taxon>
        <taxon>Roseomonadaceae</taxon>
        <taxon>Roseicella</taxon>
    </lineage>
</organism>